<proteinExistence type="predicted"/>
<comment type="caution">
    <text evidence="3">The sequence shown here is derived from an EMBL/GenBank/DDBJ whole genome shotgun (WGS) entry which is preliminary data.</text>
</comment>
<evidence type="ECO:0000256" key="2">
    <source>
        <dbReference type="SAM" id="SignalP"/>
    </source>
</evidence>
<feature type="signal peptide" evidence="2">
    <location>
        <begin position="1"/>
        <end position="18"/>
    </location>
</feature>
<dbReference type="EMBL" id="BAABKY010000001">
    <property type="protein sequence ID" value="GAA5068246.1"/>
    <property type="molecule type" value="Genomic_DNA"/>
</dbReference>
<evidence type="ECO:0000313" key="3">
    <source>
        <dbReference type="EMBL" id="GAA5068246.1"/>
    </source>
</evidence>
<evidence type="ECO:0000256" key="1">
    <source>
        <dbReference type="SAM" id="MobiDB-lite"/>
    </source>
</evidence>
<reference evidence="4" key="1">
    <citation type="journal article" date="2019" name="Int. J. Syst. Evol. Microbiol.">
        <title>The Global Catalogue of Microorganisms (GCM) 10K type strain sequencing project: providing services to taxonomists for standard genome sequencing and annotation.</title>
        <authorList>
            <consortium name="The Broad Institute Genomics Platform"/>
            <consortium name="The Broad Institute Genome Sequencing Center for Infectious Disease"/>
            <person name="Wu L."/>
            <person name="Ma J."/>
        </authorList>
    </citation>
    <scope>NUCLEOTIDE SEQUENCE [LARGE SCALE GENOMIC DNA]</scope>
    <source>
        <strain evidence="4">JCM 19212</strain>
    </source>
</reference>
<feature type="region of interest" description="Disordered" evidence="1">
    <location>
        <begin position="150"/>
        <end position="172"/>
    </location>
</feature>
<evidence type="ECO:0008006" key="5">
    <source>
        <dbReference type="Google" id="ProtNLM"/>
    </source>
</evidence>
<evidence type="ECO:0000313" key="4">
    <source>
        <dbReference type="Proteomes" id="UP001501083"/>
    </source>
</evidence>
<keyword evidence="2" id="KW-0732">Signal</keyword>
<sequence>MRRIVPLFLLASALAVLAGCSSTSQLVTGTPRAPIDPAQVRIYYSAPPGGYEEIARLQTASGSFTYGEQNKLDNVLNNLRMEAAKLGANGVLFVGTEDSYGGSSIGVGAGGGSYGGYRGGSFSSGGIGVNITPTKKYAHGVAIYVTNPPPMPLPPASTMPPQPQPAPPKPVN</sequence>
<protein>
    <recommendedName>
        <fullName evidence="5">DUF4156 domain-containing protein</fullName>
    </recommendedName>
</protein>
<name>A0ABP9KYZ6_9GAMM</name>
<feature type="chain" id="PRO_5046180688" description="DUF4156 domain-containing protein" evidence="2">
    <location>
        <begin position="19"/>
        <end position="172"/>
    </location>
</feature>
<gene>
    <name evidence="3" type="ORF">GCM10025759_03820</name>
</gene>
<dbReference type="Proteomes" id="UP001501083">
    <property type="component" value="Unassembled WGS sequence"/>
</dbReference>
<accession>A0ABP9KYZ6</accession>
<organism evidence="3 4">
    <name type="scientific">Lysobacter panacisoli</name>
    <dbReference type="NCBI Taxonomy" id="1255263"/>
    <lineage>
        <taxon>Bacteria</taxon>
        <taxon>Pseudomonadati</taxon>
        <taxon>Pseudomonadota</taxon>
        <taxon>Gammaproteobacteria</taxon>
        <taxon>Lysobacterales</taxon>
        <taxon>Lysobacteraceae</taxon>
        <taxon>Lysobacter</taxon>
    </lineage>
</organism>
<keyword evidence="4" id="KW-1185">Reference proteome</keyword>
<dbReference type="PROSITE" id="PS51257">
    <property type="entry name" value="PROKAR_LIPOPROTEIN"/>
    <property type="match status" value="1"/>
</dbReference>
<dbReference type="RefSeq" id="WP_158983068.1">
    <property type="nucleotide sequence ID" value="NZ_BAABKY010000001.1"/>
</dbReference>